<name>A0ABS8BRV4_9RHOB</name>
<proteinExistence type="predicted"/>
<dbReference type="Proteomes" id="UP001138961">
    <property type="component" value="Unassembled WGS sequence"/>
</dbReference>
<feature type="chain" id="PRO_5046545111" evidence="1">
    <location>
        <begin position="18"/>
        <end position="186"/>
    </location>
</feature>
<evidence type="ECO:0000256" key="1">
    <source>
        <dbReference type="SAM" id="SignalP"/>
    </source>
</evidence>
<dbReference type="RefSeq" id="WP_226747281.1">
    <property type="nucleotide sequence ID" value="NZ_JAJATZ010000002.1"/>
</dbReference>
<reference evidence="2" key="1">
    <citation type="submission" date="2021-10" db="EMBL/GenBank/DDBJ databases">
        <title>Loktanella gaetbuli sp. nov., isolated from a tidal flat.</title>
        <authorList>
            <person name="Park S."/>
            <person name="Yoon J.-H."/>
        </authorList>
    </citation>
    <scope>NUCLEOTIDE SEQUENCE</scope>
    <source>
        <strain evidence="2">TSTF-M6</strain>
    </source>
</reference>
<evidence type="ECO:0000313" key="2">
    <source>
        <dbReference type="EMBL" id="MCB5198314.1"/>
    </source>
</evidence>
<sequence>MRFILAILLLLPAGLRAESLCGVTDNAALLDMLAGDWRGDTYLSAVNAVIDQTEIQPRAEAERVTIGTDGILSVEAIAAAMGGEGLPMVLSPTPVYNVDQVDDLLETTEAEVLADVLSDTPCGPEELPQFVAKFGFDQADADGVRFEGQVVLIPYFDDRILRLDQFDVNTGEMVLFVTVASVLTRE</sequence>
<protein>
    <submittedName>
        <fullName evidence="2">Uncharacterized protein</fullName>
    </submittedName>
</protein>
<evidence type="ECO:0000313" key="3">
    <source>
        <dbReference type="Proteomes" id="UP001138961"/>
    </source>
</evidence>
<gene>
    <name evidence="2" type="ORF">LGQ03_03600</name>
</gene>
<accession>A0ABS8BRV4</accession>
<dbReference type="EMBL" id="JAJATZ010000002">
    <property type="protein sequence ID" value="MCB5198314.1"/>
    <property type="molecule type" value="Genomic_DNA"/>
</dbReference>
<organism evidence="2 3">
    <name type="scientific">Loktanella gaetbuli</name>
    <dbReference type="NCBI Taxonomy" id="2881335"/>
    <lineage>
        <taxon>Bacteria</taxon>
        <taxon>Pseudomonadati</taxon>
        <taxon>Pseudomonadota</taxon>
        <taxon>Alphaproteobacteria</taxon>
        <taxon>Rhodobacterales</taxon>
        <taxon>Roseobacteraceae</taxon>
        <taxon>Loktanella</taxon>
    </lineage>
</organism>
<comment type="caution">
    <text evidence="2">The sequence shown here is derived from an EMBL/GenBank/DDBJ whole genome shotgun (WGS) entry which is preliminary data.</text>
</comment>
<keyword evidence="1" id="KW-0732">Signal</keyword>
<keyword evidence="3" id="KW-1185">Reference proteome</keyword>
<feature type="signal peptide" evidence="1">
    <location>
        <begin position="1"/>
        <end position="17"/>
    </location>
</feature>